<comment type="caution">
    <text evidence="1">The sequence shown here is derived from an EMBL/GenBank/DDBJ whole genome shotgun (WGS) entry which is preliminary data.</text>
</comment>
<keyword evidence="2" id="KW-1185">Reference proteome</keyword>
<protein>
    <submittedName>
        <fullName evidence="1">Uncharacterized protein</fullName>
    </submittedName>
</protein>
<dbReference type="AlphaFoldDB" id="A0A8T0CXY5"/>
<dbReference type="Proteomes" id="UP000699462">
    <property type="component" value="Unassembled WGS sequence"/>
</dbReference>
<sequence>MTWDPYPCHRPLRLNAEIYSSELIYSALDPPHVFLRPTHRLPPALYADGH</sequence>
<reference evidence="1 2" key="1">
    <citation type="submission" date="2019-07" db="EMBL/GenBank/DDBJ databases">
        <title>Annotation for the trematode Paragonimus westermani.</title>
        <authorList>
            <person name="Choi Y.-J."/>
        </authorList>
    </citation>
    <scope>NUCLEOTIDE SEQUENCE [LARGE SCALE GENOMIC DNA]</scope>
    <source>
        <strain evidence="1">180907_Pwestermani</strain>
    </source>
</reference>
<organism evidence="1 2">
    <name type="scientific">Paragonimus westermani</name>
    <dbReference type="NCBI Taxonomy" id="34504"/>
    <lineage>
        <taxon>Eukaryota</taxon>
        <taxon>Metazoa</taxon>
        <taxon>Spiralia</taxon>
        <taxon>Lophotrochozoa</taxon>
        <taxon>Platyhelminthes</taxon>
        <taxon>Trematoda</taxon>
        <taxon>Digenea</taxon>
        <taxon>Plagiorchiida</taxon>
        <taxon>Troglotremata</taxon>
        <taxon>Troglotrematidae</taxon>
        <taxon>Paragonimus</taxon>
    </lineage>
</organism>
<accession>A0A8T0CXY5</accession>
<proteinExistence type="predicted"/>
<name>A0A8T0CXY5_9TREM</name>
<evidence type="ECO:0000313" key="2">
    <source>
        <dbReference type="Proteomes" id="UP000699462"/>
    </source>
</evidence>
<gene>
    <name evidence="1" type="ORF">P879_09416</name>
</gene>
<evidence type="ECO:0000313" key="1">
    <source>
        <dbReference type="EMBL" id="KAF8560513.1"/>
    </source>
</evidence>
<dbReference type="EMBL" id="JTDF01022438">
    <property type="protein sequence ID" value="KAF8560513.1"/>
    <property type="molecule type" value="Genomic_DNA"/>
</dbReference>